<dbReference type="InterPro" id="IPR015943">
    <property type="entry name" value="WD40/YVTN_repeat-like_dom_sf"/>
</dbReference>
<gene>
    <name evidence="1" type="ORF">CRYO30217_02155</name>
</gene>
<keyword evidence="2" id="KW-1185">Reference proteome</keyword>
<dbReference type="PANTHER" id="PTHR43739:SF5">
    <property type="entry name" value="EXO-ALPHA-SIALIDASE"/>
    <property type="match status" value="1"/>
</dbReference>
<dbReference type="CDD" id="cd15482">
    <property type="entry name" value="Sialidase_non-viral"/>
    <property type="match status" value="2"/>
</dbReference>
<evidence type="ECO:0000313" key="1">
    <source>
        <dbReference type="EMBL" id="CAG5083302.1"/>
    </source>
</evidence>
<dbReference type="InterPro" id="IPR052025">
    <property type="entry name" value="Xyloglucanase_GH74"/>
</dbReference>
<name>A0A916JN40_9FLAO</name>
<dbReference type="GO" id="GO:0010411">
    <property type="term" value="P:xyloglucan metabolic process"/>
    <property type="evidence" value="ECO:0007669"/>
    <property type="project" value="TreeGrafter"/>
</dbReference>
<protein>
    <recommendedName>
        <fullName evidence="3">Glycosyl hydrolase</fullName>
    </recommendedName>
</protein>
<dbReference type="EMBL" id="OU015584">
    <property type="protein sequence ID" value="CAG5083302.1"/>
    <property type="molecule type" value="Genomic_DNA"/>
</dbReference>
<dbReference type="Proteomes" id="UP000683507">
    <property type="component" value="Chromosome"/>
</dbReference>
<sequence length="1096" mass="122978">MNKFILLLVGLLIVSPTIAQKKKNKKGTTEEKTAYTSATFSGLKFRNVGPALTSGRVADLAVDPTNPNVYYVAAASGGVWKTTNAGTTYEPIFDGQGSYSIGCVTIDPSNHNTIWVGTGENNNQRSVAYGDGVYKSEDGGKSWKNVGLEKSEHIGMIKVHPENSGIVYVAAYGPLWSAGGERGLYKTTDGGKNWELILEIDEHTGINEVHFDPTNPNVIYATAHQRRRHVFTYVSGGPGCGIHKSEDGGKTWKEINKGLPEKMGRIGMTVSPVDHNVLYAIVEGEGESGGFFRSTNRGASWEKMNKYVTSGNYYQELIADPLDKDKVFIMDTWLHHTEDGGKTIARTGESNKHVDNHCIWINPKNTEHWIVGCDGGIYETFDHAKTWNYKSNLPITQFYKVAVDNDKPFYNIYGGTQDNNSIGGPSRTMSNHGILNSDWFITNGGDGFESAIDPVDPNIVYAQSQYGWLVRYDKTNGESVGIKPQAKLNETALRWNWDAPLLISPHDHKRLYFAANVLFRSDDMGNTWQQISGDLTQQIDRNKLPVMGHVQSVDAVMKNKSTTIYGNIVALDESPVQEGLVYVGTDDGLIQVTEDNGANWRKISSFPGVPKNTYVNAIVSSKYDANTVYAVFNNHKNGDFKPYILKSTDKGATWSSMTGNLPEKGSVYDIVQDHKVENLFFAGTEFGCFFSIDAGKNWTQLKSGLPTIAIRDLEIQERENDLVLASFGRGFYVLDDYTPLRTFKEEMLQEKAKIFPIKEGLMFVDARPLGLRGKGSQGANLYNAPNPEIGATFTVLINDTTLTLKEIRQKEEDELLKENKDIPYPSKEKLIKEEKQEKPYLIFTIYDNDKNPVRKIEKDMMYGMNRVVWDFRYAPSTPIQLKEKEPSRYGEKTTGPIALPGTYFVSLDKVFDGEVTRMIEPTEFFCKWLEEYAIPVEDKAEILAFSKNVEKLRNAASSTDQYFDYINKRINYLKKGISVAPEAPLSLLSELKKAEKVLAELEVKFYGNEVLSKHEFETPNTIYGNVGLIIWNMWRVRTSVTTTNKELYAETGQALETLLVSLEKIDNEVKAVEEKMDNFGVPYTPGRYNIPNWKMD</sequence>
<proteinExistence type="predicted"/>
<evidence type="ECO:0000313" key="2">
    <source>
        <dbReference type="Proteomes" id="UP000683507"/>
    </source>
</evidence>
<dbReference type="RefSeq" id="WP_258542378.1">
    <property type="nucleotide sequence ID" value="NZ_OU015584.1"/>
</dbReference>
<organism evidence="1 2">
    <name type="scientific">Parvicella tangerina</name>
    <dbReference type="NCBI Taxonomy" id="2829795"/>
    <lineage>
        <taxon>Bacteria</taxon>
        <taxon>Pseudomonadati</taxon>
        <taxon>Bacteroidota</taxon>
        <taxon>Flavobacteriia</taxon>
        <taxon>Flavobacteriales</taxon>
        <taxon>Parvicellaceae</taxon>
        <taxon>Parvicella</taxon>
    </lineage>
</organism>
<dbReference type="SUPFAM" id="SSF50939">
    <property type="entry name" value="Sialidases"/>
    <property type="match status" value="2"/>
</dbReference>
<dbReference type="Gene3D" id="2.130.10.10">
    <property type="entry name" value="YVTN repeat-like/Quinoprotein amine dehydrogenase"/>
    <property type="match status" value="4"/>
</dbReference>
<dbReference type="InterPro" id="IPR036278">
    <property type="entry name" value="Sialidase_sf"/>
</dbReference>
<reference evidence="1" key="1">
    <citation type="submission" date="2021-04" db="EMBL/GenBank/DDBJ databases">
        <authorList>
            <person name="Rodrigo-Torres L."/>
            <person name="Arahal R. D."/>
            <person name="Lucena T."/>
        </authorList>
    </citation>
    <scope>NUCLEOTIDE SEQUENCE</scope>
    <source>
        <strain evidence="1">AS29M-1</strain>
    </source>
</reference>
<dbReference type="PANTHER" id="PTHR43739">
    <property type="entry name" value="XYLOGLUCANASE (EUROFUNG)"/>
    <property type="match status" value="1"/>
</dbReference>
<evidence type="ECO:0008006" key="3">
    <source>
        <dbReference type="Google" id="ProtNLM"/>
    </source>
</evidence>
<accession>A0A916JN40</accession>
<dbReference type="KEGG" id="ptan:CRYO30217_02155"/>
<dbReference type="AlphaFoldDB" id="A0A916JN40"/>